<evidence type="ECO:0000313" key="3">
    <source>
        <dbReference type="EMBL" id="KIW91824.1"/>
    </source>
</evidence>
<sequence>MGALLRYLTTTEGCDLVIICRGEFFFVHKAIIAAHCPVLGEEACKSTFLGGEAYTLDAISPDVLRKVLTFMYTGDIPETFQSSLAASAKLPLNEKFPATDAFLVTLTVNAKPTTVNLNDGSSKTVDTMANPDKWAILMAKQALMKDPYDTLPCKNSDEVFLELNIYLVAKQLEINPLEKVAMRKIVAWFENELRAGLPLSEDFHVWAGYILRAYEAFTKSFFGLCAAHLPVVEKDSILTSLLEKRNPNLWEMMTCVRSQWQKELAEQWHELQKSKEQIVDLKTIAKQQMAAAAGLEKAYQTKTETLEKSLSLAEGRREAAQTMVQQLEKLTRSLQDDLLKEKAHTLRLKENNGQKQKKLQTNGSSVQKLQKEVEDLKRLVINKEQALEQSKAANHKVKQELRQERDRLRTEFAELKK</sequence>
<dbReference type="CDD" id="cd18186">
    <property type="entry name" value="BTB_POZ_ZBTB_KLHL-like"/>
    <property type="match status" value="1"/>
</dbReference>
<dbReference type="VEuPathDB" id="FungiDB:Z519_07794"/>
<proteinExistence type="predicted"/>
<dbReference type="Pfam" id="PF00651">
    <property type="entry name" value="BTB"/>
    <property type="match status" value="1"/>
</dbReference>
<name>A0A0D2I4L0_CLAB1</name>
<dbReference type="InterPro" id="IPR011333">
    <property type="entry name" value="SKP1/BTB/POZ_sf"/>
</dbReference>
<feature type="coiled-coil region" evidence="1">
    <location>
        <begin position="310"/>
        <end position="337"/>
    </location>
</feature>
<dbReference type="EMBL" id="KN846990">
    <property type="protein sequence ID" value="KIW91824.1"/>
    <property type="molecule type" value="Genomic_DNA"/>
</dbReference>
<evidence type="ECO:0000259" key="2">
    <source>
        <dbReference type="PROSITE" id="PS50097"/>
    </source>
</evidence>
<keyword evidence="1" id="KW-0175">Coiled coil</keyword>
<dbReference type="InterPro" id="IPR000210">
    <property type="entry name" value="BTB/POZ_dom"/>
</dbReference>
<dbReference type="SMART" id="SM00225">
    <property type="entry name" value="BTB"/>
    <property type="match status" value="1"/>
</dbReference>
<dbReference type="Proteomes" id="UP000053789">
    <property type="component" value="Unassembled WGS sequence"/>
</dbReference>
<reference evidence="3" key="1">
    <citation type="submission" date="2015-01" db="EMBL/GenBank/DDBJ databases">
        <title>The Genome Sequence of Cladophialophora bantiana CBS 173.52.</title>
        <authorList>
            <consortium name="The Broad Institute Genomics Platform"/>
            <person name="Cuomo C."/>
            <person name="de Hoog S."/>
            <person name="Gorbushina A."/>
            <person name="Stielow B."/>
            <person name="Teixiera M."/>
            <person name="Abouelleil A."/>
            <person name="Chapman S.B."/>
            <person name="Priest M."/>
            <person name="Young S.K."/>
            <person name="Wortman J."/>
            <person name="Nusbaum C."/>
            <person name="Birren B."/>
        </authorList>
    </citation>
    <scope>NUCLEOTIDE SEQUENCE [LARGE SCALE GENOMIC DNA]</scope>
    <source>
        <strain evidence="3">CBS 173.52</strain>
    </source>
</reference>
<feature type="domain" description="BTB" evidence="2">
    <location>
        <begin position="14"/>
        <end position="80"/>
    </location>
</feature>
<accession>A0A0D2I4L0</accession>
<organism evidence="3 4">
    <name type="scientific">Cladophialophora bantiana (strain ATCC 10958 / CBS 173.52 / CDC B-1940 / NIH 8579)</name>
    <name type="common">Xylohypha bantiana</name>
    <dbReference type="NCBI Taxonomy" id="1442370"/>
    <lineage>
        <taxon>Eukaryota</taxon>
        <taxon>Fungi</taxon>
        <taxon>Dikarya</taxon>
        <taxon>Ascomycota</taxon>
        <taxon>Pezizomycotina</taxon>
        <taxon>Eurotiomycetes</taxon>
        <taxon>Chaetothyriomycetidae</taxon>
        <taxon>Chaetothyriales</taxon>
        <taxon>Herpotrichiellaceae</taxon>
        <taxon>Cladophialophora</taxon>
    </lineage>
</organism>
<dbReference type="SUPFAM" id="SSF54695">
    <property type="entry name" value="POZ domain"/>
    <property type="match status" value="1"/>
</dbReference>
<dbReference type="HOGENOM" id="CLU_569905_0_0_1"/>
<dbReference type="AlphaFoldDB" id="A0A0D2I4L0"/>
<dbReference type="GeneID" id="27700722"/>
<protein>
    <recommendedName>
        <fullName evidence="2">BTB domain-containing protein</fullName>
    </recommendedName>
</protein>
<dbReference type="Gene3D" id="3.30.710.10">
    <property type="entry name" value="Potassium Channel Kv1.1, Chain A"/>
    <property type="match status" value="1"/>
</dbReference>
<keyword evidence="4" id="KW-1185">Reference proteome</keyword>
<dbReference type="RefSeq" id="XP_016618493.1">
    <property type="nucleotide sequence ID" value="XM_016765524.1"/>
</dbReference>
<feature type="coiled-coil region" evidence="1">
    <location>
        <begin position="366"/>
        <end position="407"/>
    </location>
</feature>
<dbReference type="OrthoDB" id="6359816at2759"/>
<gene>
    <name evidence="3" type="ORF">Z519_07794</name>
</gene>
<evidence type="ECO:0000313" key="4">
    <source>
        <dbReference type="Proteomes" id="UP000053789"/>
    </source>
</evidence>
<evidence type="ECO:0000256" key="1">
    <source>
        <dbReference type="SAM" id="Coils"/>
    </source>
</evidence>
<dbReference type="PROSITE" id="PS50097">
    <property type="entry name" value="BTB"/>
    <property type="match status" value="1"/>
</dbReference>